<organism evidence="4 5">
    <name type="scientific">Leucobacter massiliensis</name>
    <dbReference type="NCBI Taxonomy" id="1686285"/>
    <lineage>
        <taxon>Bacteria</taxon>
        <taxon>Bacillati</taxon>
        <taxon>Actinomycetota</taxon>
        <taxon>Actinomycetes</taxon>
        <taxon>Micrococcales</taxon>
        <taxon>Microbacteriaceae</taxon>
        <taxon>Leucobacter</taxon>
    </lineage>
</organism>
<dbReference type="Gene3D" id="3.40.630.30">
    <property type="match status" value="1"/>
</dbReference>
<dbReference type="GO" id="GO:0016747">
    <property type="term" value="F:acyltransferase activity, transferring groups other than amino-acyl groups"/>
    <property type="evidence" value="ECO:0007669"/>
    <property type="project" value="InterPro"/>
</dbReference>
<evidence type="ECO:0000313" key="4">
    <source>
        <dbReference type="EMBL" id="PRI10399.1"/>
    </source>
</evidence>
<dbReference type="AlphaFoldDB" id="A0A2S9QLD8"/>
<dbReference type="CDD" id="cd04301">
    <property type="entry name" value="NAT_SF"/>
    <property type="match status" value="1"/>
</dbReference>
<evidence type="ECO:0000313" key="5">
    <source>
        <dbReference type="Proteomes" id="UP000238650"/>
    </source>
</evidence>
<dbReference type="InterPro" id="IPR050832">
    <property type="entry name" value="Bact_Acetyltransf"/>
</dbReference>
<reference evidence="4 5" key="1">
    <citation type="journal article" date="2017" name="New Microbes New Infect">
        <title>Genome sequence of 'Leucobacter massiliensis' sp. nov. isolated from human pharynx after travel to the 2014 Hajj.</title>
        <authorList>
            <person name="Leangapichart T."/>
            <person name="Gautret P."/>
            <person name="Nguyen T.T."/>
            <person name="Armstrong N."/>
            <person name="Rolain J.M."/>
        </authorList>
    </citation>
    <scope>NUCLEOTIDE SEQUENCE [LARGE SCALE GENOMIC DNA]</scope>
    <source>
        <strain evidence="4 5">122RC15</strain>
    </source>
</reference>
<dbReference type="OrthoDB" id="9805924at2"/>
<dbReference type="InterPro" id="IPR016181">
    <property type="entry name" value="Acyl_CoA_acyltransferase"/>
</dbReference>
<proteinExistence type="predicted"/>
<evidence type="ECO:0000256" key="1">
    <source>
        <dbReference type="ARBA" id="ARBA00022679"/>
    </source>
</evidence>
<comment type="caution">
    <text evidence="4">The sequence shown here is derived from an EMBL/GenBank/DDBJ whole genome shotgun (WGS) entry which is preliminary data.</text>
</comment>
<feature type="domain" description="N-acetyltransferase" evidence="3">
    <location>
        <begin position="7"/>
        <end position="155"/>
    </location>
</feature>
<evidence type="ECO:0000259" key="3">
    <source>
        <dbReference type="PROSITE" id="PS51186"/>
    </source>
</evidence>
<dbReference type="Pfam" id="PF00583">
    <property type="entry name" value="Acetyltransf_1"/>
    <property type="match status" value="1"/>
</dbReference>
<accession>A0A2S9QLD8</accession>
<dbReference type="PROSITE" id="PS51186">
    <property type="entry name" value="GNAT"/>
    <property type="match status" value="1"/>
</dbReference>
<dbReference type="EMBL" id="MWZD01000020">
    <property type="protein sequence ID" value="PRI10399.1"/>
    <property type="molecule type" value="Genomic_DNA"/>
</dbReference>
<dbReference type="InterPro" id="IPR000182">
    <property type="entry name" value="GNAT_dom"/>
</dbReference>
<gene>
    <name evidence="4" type="ORF">B4915_12160</name>
</gene>
<dbReference type="PANTHER" id="PTHR43877">
    <property type="entry name" value="AMINOALKYLPHOSPHONATE N-ACETYLTRANSFERASE-RELATED-RELATED"/>
    <property type="match status" value="1"/>
</dbReference>
<sequence>MSHSTDVTVRPITAADEARWRELYRGYREFYKLAADEAVVSTVWGWLMDPAHVCEALVAEHAGRVVGLANHRWMPRPSTGDEGLWLDDLFTDPEVRGRGVGRALIAGLVEIAAARPGASVSWITAADNHQAQALYNKVAYRTHWVTYDTDPADAA</sequence>
<keyword evidence="2" id="KW-0012">Acyltransferase</keyword>
<evidence type="ECO:0000256" key="2">
    <source>
        <dbReference type="ARBA" id="ARBA00023315"/>
    </source>
</evidence>
<keyword evidence="5" id="KW-1185">Reference proteome</keyword>
<dbReference type="RefSeq" id="WP_105806092.1">
    <property type="nucleotide sequence ID" value="NZ_MWZD01000020.1"/>
</dbReference>
<dbReference type="Proteomes" id="UP000238650">
    <property type="component" value="Unassembled WGS sequence"/>
</dbReference>
<protein>
    <submittedName>
        <fullName evidence="4">GNAT family N-acetyltransferase</fullName>
    </submittedName>
</protein>
<name>A0A2S9QLD8_9MICO</name>
<dbReference type="SUPFAM" id="SSF55729">
    <property type="entry name" value="Acyl-CoA N-acyltransferases (Nat)"/>
    <property type="match status" value="1"/>
</dbReference>
<keyword evidence="1 4" id="KW-0808">Transferase</keyword>